<accession>A0A8S5SXC0</accession>
<sequence>MKGRKVKINRNDWEDYDLYDDEEEFVRKFPLKEETQTIKKKHELIRKSRKVKAKEREKTANTDNA</sequence>
<name>A0A8S5SXC0_9CAUD</name>
<feature type="compositionally biased region" description="Basic and acidic residues" evidence="1">
    <location>
        <begin position="54"/>
        <end position="65"/>
    </location>
</feature>
<feature type="region of interest" description="Disordered" evidence="1">
    <location>
        <begin position="45"/>
        <end position="65"/>
    </location>
</feature>
<evidence type="ECO:0000313" key="2">
    <source>
        <dbReference type="EMBL" id="DAF55335.1"/>
    </source>
</evidence>
<protein>
    <submittedName>
        <fullName evidence="2">Uncharacterized protein</fullName>
    </submittedName>
</protein>
<organism evidence="2">
    <name type="scientific">Siphoviridae sp. ctZHD14</name>
    <dbReference type="NCBI Taxonomy" id="2827891"/>
    <lineage>
        <taxon>Viruses</taxon>
        <taxon>Duplodnaviria</taxon>
        <taxon>Heunggongvirae</taxon>
        <taxon>Uroviricota</taxon>
        <taxon>Caudoviricetes</taxon>
    </lineage>
</organism>
<reference evidence="2" key="1">
    <citation type="journal article" date="2021" name="Proc. Natl. Acad. Sci. U.S.A.">
        <title>A Catalog of Tens of Thousands of Viruses from Human Metagenomes Reveals Hidden Associations with Chronic Diseases.</title>
        <authorList>
            <person name="Tisza M.J."/>
            <person name="Buck C.B."/>
        </authorList>
    </citation>
    <scope>NUCLEOTIDE SEQUENCE</scope>
    <source>
        <strain evidence="2">CtZHD14</strain>
    </source>
</reference>
<evidence type="ECO:0000256" key="1">
    <source>
        <dbReference type="SAM" id="MobiDB-lite"/>
    </source>
</evidence>
<dbReference type="EMBL" id="BK032687">
    <property type="protein sequence ID" value="DAF55335.1"/>
    <property type="molecule type" value="Genomic_DNA"/>
</dbReference>
<proteinExistence type="predicted"/>